<dbReference type="SUPFAM" id="SSF53474">
    <property type="entry name" value="alpha/beta-Hydrolases"/>
    <property type="match status" value="1"/>
</dbReference>
<name>A0A7S8RFZ2_9MICO</name>
<sequence length="302" mass="32326">MSAHTYRTDDVAVPGGDLHVGVWDPVAPQTGQVLLIHGVTASHLAWPFVVEELPGIRAIAPDLRGRGRSNDLAGPAGLAAHADDLVAVLDHLGIERIPVVGHSMGAFVAVVFAHRHPSRVESLLLIDGGMPLDVPAGMDADAVVAHVLGPTAARLSMRFASIDDYLDFWRPHPAFTQAWSPELESYFAYDLVEDGSGRLRPATSYETTVEDTIDMNTGSSLPAALADLQHPTALITVPRGLQNEKPGLYAPPYLEGILAEYPSVEHTRLGDLNHYTIVMSRPGARVVGDAIRAVVAHQHPVA</sequence>
<dbReference type="PANTHER" id="PTHR43798">
    <property type="entry name" value="MONOACYLGLYCEROL LIPASE"/>
    <property type="match status" value="1"/>
</dbReference>
<keyword evidence="4" id="KW-1185">Reference proteome</keyword>
<dbReference type="EMBL" id="CP064760">
    <property type="protein sequence ID" value="QPE03611.1"/>
    <property type="molecule type" value="Genomic_DNA"/>
</dbReference>
<dbReference type="GO" id="GO:0016787">
    <property type="term" value="F:hydrolase activity"/>
    <property type="evidence" value="ECO:0007669"/>
    <property type="project" value="UniProtKB-KW"/>
</dbReference>
<organism evidence="3 4">
    <name type="scientific">Microbacterium schleiferi</name>
    <dbReference type="NCBI Taxonomy" id="69362"/>
    <lineage>
        <taxon>Bacteria</taxon>
        <taxon>Bacillati</taxon>
        <taxon>Actinomycetota</taxon>
        <taxon>Actinomycetes</taxon>
        <taxon>Micrococcales</taxon>
        <taxon>Microbacteriaceae</taxon>
        <taxon>Microbacterium</taxon>
    </lineage>
</organism>
<keyword evidence="1 3" id="KW-0378">Hydrolase</keyword>
<dbReference type="InterPro" id="IPR050266">
    <property type="entry name" value="AB_hydrolase_sf"/>
</dbReference>
<evidence type="ECO:0000256" key="1">
    <source>
        <dbReference type="ARBA" id="ARBA00022801"/>
    </source>
</evidence>
<dbReference type="Gene3D" id="3.40.50.1820">
    <property type="entry name" value="alpha/beta hydrolase"/>
    <property type="match status" value="1"/>
</dbReference>
<reference evidence="3 4" key="1">
    <citation type="submission" date="2020-11" db="EMBL/GenBank/DDBJ databases">
        <title>Amino acid is mineralized and recycled by bacteria in oceanic microbiome.</title>
        <authorList>
            <person name="Zheng L.Y."/>
        </authorList>
    </citation>
    <scope>NUCLEOTIDE SEQUENCE [LARGE SCALE GENOMIC DNA]</scope>
    <source>
        <strain evidence="3 4">A32-1</strain>
    </source>
</reference>
<evidence type="ECO:0000313" key="4">
    <source>
        <dbReference type="Proteomes" id="UP000594480"/>
    </source>
</evidence>
<feature type="domain" description="AB hydrolase-1" evidence="2">
    <location>
        <begin position="33"/>
        <end position="139"/>
    </location>
</feature>
<dbReference type="Pfam" id="PF00561">
    <property type="entry name" value="Abhydrolase_1"/>
    <property type="match status" value="1"/>
</dbReference>
<dbReference type="PRINTS" id="PR00111">
    <property type="entry name" value="ABHYDROLASE"/>
</dbReference>
<evidence type="ECO:0000313" key="3">
    <source>
        <dbReference type="EMBL" id="QPE03611.1"/>
    </source>
</evidence>
<protein>
    <submittedName>
        <fullName evidence="3">Alpha/beta fold hydrolase</fullName>
    </submittedName>
</protein>
<dbReference type="GO" id="GO:0016020">
    <property type="term" value="C:membrane"/>
    <property type="evidence" value="ECO:0007669"/>
    <property type="project" value="TreeGrafter"/>
</dbReference>
<accession>A0A7S8RFZ2</accession>
<dbReference type="KEGG" id="msf:IT882_09760"/>
<dbReference type="InterPro" id="IPR029058">
    <property type="entry name" value="AB_hydrolase_fold"/>
</dbReference>
<dbReference type="InterPro" id="IPR000073">
    <property type="entry name" value="AB_hydrolase_1"/>
</dbReference>
<proteinExistence type="predicted"/>
<evidence type="ECO:0000259" key="2">
    <source>
        <dbReference type="Pfam" id="PF00561"/>
    </source>
</evidence>
<dbReference type="RefSeq" id="WP_195691713.1">
    <property type="nucleotide sequence ID" value="NZ_CP064760.1"/>
</dbReference>
<dbReference type="AlphaFoldDB" id="A0A7S8RFZ2"/>
<dbReference type="Proteomes" id="UP000594480">
    <property type="component" value="Chromosome"/>
</dbReference>
<gene>
    <name evidence="3" type="ORF">IT882_09760</name>
</gene>
<dbReference type="PANTHER" id="PTHR43798:SF31">
    <property type="entry name" value="AB HYDROLASE SUPERFAMILY PROTEIN YCLE"/>
    <property type="match status" value="1"/>
</dbReference>